<feature type="non-terminal residue" evidence="7">
    <location>
        <position position="1"/>
    </location>
</feature>
<dbReference type="GO" id="GO:0008270">
    <property type="term" value="F:zinc ion binding"/>
    <property type="evidence" value="ECO:0007669"/>
    <property type="project" value="UniProtKB-KW"/>
</dbReference>
<dbReference type="Proteomes" id="UP000565785">
    <property type="component" value="Unassembled WGS sequence"/>
</dbReference>
<evidence type="ECO:0000256" key="4">
    <source>
        <dbReference type="PROSITE-ProRule" id="PRU00175"/>
    </source>
</evidence>
<dbReference type="PANTHER" id="PTHR12420">
    <property type="entry name" value="PHD FINGER PROTEIN"/>
    <property type="match status" value="1"/>
</dbReference>
<feature type="domain" description="PHD-type" evidence="6">
    <location>
        <begin position="1"/>
        <end position="50"/>
    </location>
</feature>
<dbReference type="SUPFAM" id="SSF57903">
    <property type="entry name" value="FYVE/PHD zinc finger"/>
    <property type="match status" value="1"/>
</dbReference>
<dbReference type="OrthoDB" id="512616at2759"/>
<protein>
    <submittedName>
        <fullName evidence="7">G2E3 ligase</fullName>
    </submittedName>
</protein>
<dbReference type="PROSITE" id="PS51805">
    <property type="entry name" value="EPHD"/>
    <property type="match status" value="1"/>
</dbReference>
<feature type="non-terminal residue" evidence="7">
    <location>
        <position position="133"/>
    </location>
</feature>
<comment type="caution">
    <text evidence="7">The sequence shown here is derived from an EMBL/GenBank/DDBJ whole genome shotgun (WGS) entry which is preliminary data.</text>
</comment>
<name>A0A7L1N258_RHICY</name>
<reference evidence="7 8" key="1">
    <citation type="submission" date="2019-09" db="EMBL/GenBank/DDBJ databases">
        <title>Bird 10,000 Genomes (B10K) Project - Family phase.</title>
        <authorList>
            <person name="Zhang G."/>
        </authorList>
    </citation>
    <scope>NUCLEOTIDE SEQUENCE [LARGE SCALE GENOMIC DNA]</scope>
    <source>
        <strain evidence="7">B10K-DU-002-35</strain>
        <tissue evidence="7">Muscle</tissue>
    </source>
</reference>
<dbReference type="Pfam" id="PF13639">
    <property type="entry name" value="zf-RING_2"/>
    <property type="match status" value="1"/>
</dbReference>
<proteinExistence type="predicted"/>
<dbReference type="PANTHER" id="PTHR12420:SF47">
    <property type="entry name" value="PHD FINGER PROTEIN 7"/>
    <property type="match status" value="1"/>
</dbReference>
<keyword evidence="3" id="KW-0862">Zinc</keyword>
<dbReference type="AlphaFoldDB" id="A0A7L1N258"/>
<evidence type="ECO:0000256" key="3">
    <source>
        <dbReference type="ARBA" id="ARBA00022833"/>
    </source>
</evidence>
<keyword evidence="8" id="KW-1185">Reference proteome</keyword>
<accession>A0A7L1N258</accession>
<dbReference type="SMART" id="SM00249">
    <property type="entry name" value="PHD"/>
    <property type="match status" value="2"/>
</dbReference>
<dbReference type="InterPro" id="IPR051188">
    <property type="entry name" value="PHD-type_Zinc_Finger"/>
</dbReference>
<dbReference type="InterPro" id="IPR001841">
    <property type="entry name" value="Znf_RING"/>
</dbReference>
<evidence type="ECO:0000313" key="7">
    <source>
        <dbReference type="EMBL" id="NXN92767.1"/>
    </source>
</evidence>
<feature type="domain" description="RING-type" evidence="5">
    <location>
        <begin position="65"/>
        <end position="114"/>
    </location>
</feature>
<dbReference type="GO" id="GO:0005634">
    <property type="term" value="C:nucleus"/>
    <property type="evidence" value="ECO:0007669"/>
    <property type="project" value="TreeGrafter"/>
</dbReference>
<dbReference type="EMBL" id="VXBP01001475">
    <property type="protein sequence ID" value="NXN92767.1"/>
    <property type="molecule type" value="Genomic_DNA"/>
</dbReference>
<sequence length="133" mass="15012">QNCFVCGKSGAAITCSEMGCDRSFHLPCAAEGCCVTQYYLQYRSFCCDHRPEQSVQLVPEANNKCIICLEPVEDQRSYSTMVCPVCKSAWFHRGCIQGAALHAGIGYFKCPLCREVIQFRNEMFHMGIRIPIR</sequence>
<evidence type="ECO:0000313" key="8">
    <source>
        <dbReference type="Proteomes" id="UP000565785"/>
    </source>
</evidence>
<dbReference type="InterPro" id="IPR019786">
    <property type="entry name" value="Zinc_finger_PHD-type_CS"/>
</dbReference>
<dbReference type="SMART" id="SM00184">
    <property type="entry name" value="RING"/>
    <property type="match status" value="2"/>
</dbReference>
<dbReference type="GO" id="GO:0016874">
    <property type="term" value="F:ligase activity"/>
    <property type="evidence" value="ECO:0007669"/>
    <property type="project" value="UniProtKB-KW"/>
</dbReference>
<dbReference type="PROSITE" id="PS50089">
    <property type="entry name" value="ZF_RING_2"/>
    <property type="match status" value="1"/>
</dbReference>
<evidence type="ECO:0000259" key="6">
    <source>
        <dbReference type="PROSITE" id="PS51805"/>
    </source>
</evidence>
<evidence type="ECO:0000256" key="2">
    <source>
        <dbReference type="ARBA" id="ARBA00022771"/>
    </source>
</evidence>
<gene>
    <name evidence="7" type="primary">G2e3_0</name>
    <name evidence="7" type="ORF">RHICYA_R10239</name>
</gene>
<keyword evidence="7" id="KW-0436">Ligase</keyword>
<organism evidence="7 8">
    <name type="scientific">Rhinopomastus cyanomelas</name>
    <name type="common">Common scimitarbill</name>
    <dbReference type="NCBI Taxonomy" id="113115"/>
    <lineage>
        <taxon>Eukaryota</taxon>
        <taxon>Metazoa</taxon>
        <taxon>Chordata</taxon>
        <taxon>Craniata</taxon>
        <taxon>Vertebrata</taxon>
        <taxon>Euteleostomi</taxon>
        <taxon>Archelosauria</taxon>
        <taxon>Archosauria</taxon>
        <taxon>Dinosauria</taxon>
        <taxon>Saurischia</taxon>
        <taxon>Theropoda</taxon>
        <taxon>Coelurosauria</taxon>
        <taxon>Aves</taxon>
        <taxon>Neognathae</taxon>
        <taxon>Neoaves</taxon>
        <taxon>Telluraves</taxon>
        <taxon>Coraciimorphae</taxon>
        <taxon>Bucerotiformes</taxon>
        <taxon>Rhinopomastidae</taxon>
        <taxon>Rhinopomastus</taxon>
    </lineage>
</organism>
<keyword evidence="2 4" id="KW-0863">Zinc-finger</keyword>
<keyword evidence="1" id="KW-0479">Metal-binding</keyword>
<dbReference type="InterPro" id="IPR011011">
    <property type="entry name" value="Znf_FYVE_PHD"/>
</dbReference>
<dbReference type="InterPro" id="IPR013083">
    <property type="entry name" value="Znf_RING/FYVE/PHD"/>
</dbReference>
<dbReference type="PROSITE" id="PS01359">
    <property type="entry name" value="ZF_PHD_1"/>
    <property type="match status" value="1"/>
</dbReference>
<evidence type="ECO:0000259" key="5">
    <source>
        <dbReference type="PROSITE" id="PS50089"/>
    </source>
</evidence>
<dbReference type="Gene3D" id="3.30.40.10">
    <property type="entry name" value="Zinc/RING finger domain, C3HC4 (zinc finger)"/>
    <property type="match status" value="2"/>
</dbReference>
<dbReference type="InterPro" id="IPR001965">
    <property type="entry name" value="Znf_PHD"/>
</dbReference>
<dbReference type="InterPro" id="IPR034732">
    <property type="entry name" value="EPHD"/>
</dbReference>
<evidence type="ECO:0000256" key="1">
    <source>
        <dbReference type="ARBA" id="ARBA00022723"/>
    </source>
</evidence>